<reference evidence="1 2" key="2">
    <citation type="submission" date="2019-09" db="EMBL/GenBank/DDBJ databases">
        <authorList>
            <person name="Jin C."/>
        </authorList>
    </citation>
    <scope>NUCLEOTIDE SEQUENCE [LARGE SCALE GENOMIC DNA]</scope>
    <source>
        <strain evidence="1 2">BN140002</strain>
    </source>
</reference>
<protein>
    <submittedName>
        <fullName evidence="1">Uncharacterized protein</fullName>
    </submittedName>
</protein>
<sequence>MATESRELYASPNGDRWYLARQLTSHQVYVLHVPNAASGGGRAHIEVAAFLARSGHTPEQQALLRLIGILVEGRNEAD</sequence>
<comment type="caution">
    <text evidence="1">The sequence shown here is derived from an EMBL/GenBank/DDBJ whole genome shotgun (WGS) entry which is preliminary data.</text>
</comment>
<accession>A0A5B2VSE7</accession>
<dbReference type="EMBL" id="VUOA01000009">
    <property type="protein sequence ID" value="KAA2241127.1"/>
    <property type="molecule type" value="Genomic_DNA"/>
</dbReference>
<name>A0A5B2VSE7_9HYPH</name>
<reference evidence="1 2" key="1">
    <citation type="submission" date="2019-09" db="EMBL/GenBank/DDBJ databases">
        <title>Salinarimonas rosea gen. nov., sp. nov., a new member of the a-2 subgroup of the Proteobacteria.</title>
        <authorList>
            <person name="Liu J."/>
        </authorList>
    </citation>
    <scope>NUCLEOTIDE SEQUENCE [LARGE SCALE GENOMIC DNA]</scope>
    <source>
        <strain evidence="1 2">BN140002</strain>
    </source>
</reference>
<evidence type="ECO:0000313" key="2">
    <source>
        <dbReference type="Proteomes" id="UP000323142"/>
    </source>
</evidence>
<dbReference type="AlphaFoldDB" id="A0A5B2VSE7"/>
<keyword evidence="2" id="KW-1185">Reference proteome</keyword>
<gene>
    <name evidence="1" type="ORF">F0L46_04840</name>
</gene>
<dbReference type="OrthoDB" id="7869524at2"/>
<dbReference type="RefSeq" id="WP_149815908.1">
    <property type="nucleotide sequence ID" value="NZ_VUOA01000009.1"/>
</dbReference>
<proteinExistence type="predicted"/>
<dbReference type="Proteomes" id="UP000323142">
    <property type="component" value="Unassembled WGS sequence"/>
</dbReference>
<organism evidence="1 2">
    <name type="scientific">Salinarimonas soli</name>
    <dbReference type="NCBI Taxonomy" id="1638099"/>
    <lineage>
        <taxon>Bacteria</taxon>
        <taxon>Pseudomonadati</taxon>
        <taxon>Pseudomonadota</taxon>
        <taxon>Alphaproteobacteria</taxon>
        <taxon>Hyphomicrobiales</taxon>
        <taxon>Salinarimonadaceae</taxon>
        <taxon>Salinarimonas</taxon>
    </lineage>
</organism>
<evidence type="ECO:0000313" key="1">
    <source>
        <dbReference type="EMBL" id="KAA2241127.1"/>
    </source>
</evidence>